<protein>
    <submittedName>
        <fullName evidence="3">Thioesterase family protein</fullName>
    </submittedName>
</protein>
<dbReference type="EMBL" id="JBHSKT010000006">
    <property type="protein sequence ID" value="MFC5271282.1"/>
    <property type="molecule type" value="Genomic_DNA"/>
</dbReference>
<reference evidence="4" key="1">
    <citation type="journal article" date="2019" name="Int. J. Syst. Evol. Microbiol.">
        <title>The Global Catalogue of Microorganisms (GCM) 10K type strain sequencing project: providing services to taxonomists for standard genome sequencing and annotation.</title>
        <authorList>
            <consortium name="The Broad Institute Genomics Platform"/>
            <consortium name="The Broad Institute Genome Sequencing Center for Infectious Disease"/>
            <person name="Wu L."/>
            <person name="Ma J."/>
        </authorList>
    </citation>
    <scope>NUCLEOTIDE SEQUENCE [LARGE SCALE GENOMIC DNA]</scope>
    <source>
        <strain evidence="4">KACC 12602</strain>
    </source>
</reference>
<keyword evidence="2" id="KW-0378">Hydrolase</keyword>
<dbReference type="Pfam" id="PF13279">
    <property type="entry name" value="4HBT_2"/>
    <property type="match status" value="1"/>
</dbReference>
<organism evidence="3 4">
    <name type="scientific">Adhaeribacter terreus</name>
    <dbReference type="NCBI Taxonomy" id="529703"/>
    <lineage>
        <taxon>Bacteria</taxon>
        <taxon>Pseudomonadati</taxon>
        <taxon>Bacteroidota</taxon>
        <taxon>Cytophagia</taxon>
        <taxon>Cytophagales</taxon>
        <taxon>Hymenobacteraceae</taxon>
        <taxon>Adhaeribacter</taxon>
    </lineage>
</organism>
<comment type="similarity">
    <text evidence="1">Belongs to the 4-hydroxybenzoyl-CoA thioesterase family.</text>
</comment>
<dbReference type="SUPFAM" id="SSF54637">
    <property type="entry name" value="Thioesterase/thiol ester dehydrase-isomerase"/>
    <property type="match status" value="1"/>
</dbReference>
<evidence type="ECO:0000256" key="1">
    <source>
        <dbReference type="ARBA" id="ARBA00005953"/>
    </source>
</evidence>
<evidence type="ECO:0000313" key="3">
    <source>
        <dbReference type="EMBL" id="MFC5271282.1"/>
    </source>
</evidence>
<dbReference type="RefSeq" id="WP_378017649.1">
    <property type="nucleotide sequence ID" value="NZ_JBHSKT010000006.1"/>
</dbReference>
<dbReference type="InterPro" id="IPR029069">
    <property type="entry name" value="HotDog_dom_sf"/>
</dbReference>
<evidence type="ECO:0000313" key="4">
    <source>
        <dbReference type="Proteomes" id="UP001596161"/>
    </source>
</evidence>
<dbReference type="PANTHER" id="PTHR31793">
    <property type="entry name" value="4-HYDROXYBENZOYL-COA THIOESTERASE FAMILY MEMBER"/>
    <property type="match status" value="1"/>
</dbReference>
<name>A0ABW0EBM9_9BACT</name>
<dbReference type="Gene3D" id="3.10.129.10">
    <property type="entry name" value="Hotdog Thioesterase"/>
    <property type="match status" value="1"/>
</dbReference>
<accession>A0ABW0EBM9</accession>
<gene>
    <name evidence="3" type="ORF">ACFPIB_11720</name>
</gene>
<dbReference type="CDD" id="cd00586">
    <property type="entry name" value="4HBT"/>
    <property type="match status" value="1"/>
</dbReference>
<sequence length="144" mass="16259">MRIQLQLPDTFSFQTDIPVRITDINYGNHLGNDAILSMMHEARVQFLQNLGYTELEMEGAGLIMSDTAIIYKGEGFYGDILTVKVTAVDLTKYGFDLMYLFINQHGKEIAHAKTGMLCFNYATRKLMALPEKAAEKLKNGRENS</sequence>
<comment type="caution">
    <text evidence="3">The sequence shown here is derived from an EMBL/GenBank/DDBJ whole genome shotgun (WGS) entry which is preliminary data.</text>
</comment>
<evidence type="ECO:0000256" key="2">
    <source>
        <dbReference type="ARBA" id="ARBA00022801"/>
    </source>
</evidence>
<dbReference type="Proteomes" id="UP001596161">
    <property type="component" value="Unassembled WGS sequence"/>
</dbReference>
<proteinExistence type="inferred from homology"/>
<dbReference type="PANTHER" id="PTHR31793:SF27">
    <property type="entry name" value="NOVEL THIOESTERASE SUPERFAMILY DOMAIN AND SAPOSIN A-TYPE DOMAIN CONTAINING PROTEIN (0610012H03RIK)"/>
    <property type="match status" value="1"/>
</dbReference>
<keyword evidence="4" id="KW-1185">Reference proteome</keyword>
<dbReference type="InterPro" id="IPR050563">
    <property type="entry name" value="4-hydroxybenzoyl-CoA_TE"/>
</dbReference>